<protein>
    <submittedName>
        <fullName evidence="1">Uncharacterized protein</fullName>
    </submittedName>
</protein>
<gene>
    <name evidence="1" type="ORF">HII17_13385</name>
</gene>
<organism evidence="1 2">
    <name type="scientific">Thalassotalea algicola</name>
    <dbReference type="NCBI Taxonomy" id="2716224"/>
    <lineage>
        <taxon>Bacteria</taxon>
        <taxon>Pseudomonadati</taxon>
        <taxon>Pseudomonadota</taxon>
        <taxon>Gammaproteobacteria</taxon>
        <taxon>Alteromonadales</taxon>
        <taxon>Colwelliaceae</taxon>
        <taxon>Thalassotalea</taxon>
    </lineage>
</organism>
<keyword evidence="2" id="KW-1185">Reference proteome</keyword>
<dbReference type="Proteomes" id="UP000568664">
    <property type="component" value="Unassembled WGS sequence"/>
</dbReference>
<sequence length="72" mass="8339">MQSAIAKESEISIPQVNSSFMYTMACYAARYYAIKSEKEPVDLESFIKEHTEFFESSIRSSIDYYTTDDENT</sequence>
<comment type="caution">
    <text evidence="1">The sequence shown here is derived from an EMBL/GenBank/DDBJ whole genome shotgun (WGS) entry which is preliminary data.</text>
</comment>
<evidence type="ECO:0000313" key="1">
    <source>
        <dbReference type="EMBL" id="NMP32553.1"/>
    </source>
</evidence>
<name>A0A7Y0Q7M3_9GAMM</name>
<proteinExistence type="predicted"/>
<dbReference type="EMBL" id="JABBXH010000004">
    <property type="protein sequence ID" value="NMP32553.1"/>
    <property type="molecule type" value="Genomic_DNA"/>
</dbReference>
<evidence type="ECO:0000313" key="2">
    <source>
        <dbReference type="Proteomes" id="UP000568664"/>
    </source>
</evidence>
<dbReference type="AlphaFoldDB" id="A0A7Y0Q7M3"/>
<accession>A0A7Y0Q7M3</accession>
<reference evidence="1 2" key="1">
    <citation type="submission" date="2020-04" db="EMBL/GenBank/DDBJ databases">
        <title>Thalassotalea sp. M1531, isolated from the surface of marine red alga.</title>
        <authorList>
            <person name="Pang L."/>
            <person name="Lu D.-C."/>
        </authorList>
    </citation>
    <scope>NUCLEOTIDE SEQUENCE [LARGE SCALE GENOMIC DNA]</scope>
    <source>
        <strain evidence="1 2">M1531</strain>
    </source>
</reference>